<accession>A0A0S4IL69</accession>
<organism evidence="3 4">
    <name type="scientific">Bodo saltans</name>
    <name type="common">Flagellated protozoan</name>
    <dbReference type="NCBI Taxonomy" id="75058"/>
    <lineage>
        <taxon>Eukaryota</taxon>
        <taxon>Discoba</taxon>
        <taxon>Euglenozoa</taxon>
        <taxon>Kinetoplastea</taxon>
        <taxon>Metakinetoplastina</taxon>
        <taxon>Eubodonida</taxon>
        <taxon>Bodonidae</taxon>
        <taxon>Bodo</taxon>
    </lineage>
</organism>
<reference evidence="4" key="1">
    <citation type="submission" date="2015-09" db="EMBL/GenBank/DDBJ databases">
        <authorList>
            <consortium name="Pathogen Informatics"/>
        </authorList>
    </citation>
    <scope>NUCLEOTIDE SEQUENCE [LARGE SCALE GENOMIC DNA]</scope>
    <source>
        <strain evidence="4">Lake Konstanz</strain>
    </source>
</reference>
<dbReference type="EMBL" id="CYKH01000056">
    <property type="protein sequence ID" value="CUE66002.1"/>
    <property type="molecule type" value="Genomic_DNA"/>
</dbReference>
<feature type="coiled-coil region" evidence="1">
    <location>
        <begin position="248"/>
        <end position="275"/>
    </location>
</feature>
<dbReference type="AlphaFoldDB" id="A0A0S4IL69"/>
<sequence>MIRNVVSHTWRRKGFSSLLLELSPVAAPDTQVLLAILGKSEESTPYLIAASAAVSPRHGNHDDSALQDCLLEAHVLTSTSTSVMLILQPSHKFLRLDCIGRLCSSLDCLLGATDGANGGEGVHHTQSNRHGLSQAAEAAALAFDHVTHHVTVSLDAMGSVHHSARQEQQRNMERRERLALVPATPVSSRSPSHRSVSPPAVTSKPQPMPLLSDRLPSLSPKRSLHEYRAVVVNDSTTIGPTTAVSQRLSDLRAAHQLMKRRLQQVEEEVAWYKEEEHRWASKRVDCFAELRGGSAGRVIQTPAAYDDKATAPTPQEEALQPAQS</sequence>
<protein>
    <submittedName>
        <fullName evidence="3">Uncharacterized protein</fullName>
    </submittedName>
</protein>
<proteinExistence type="predicted"/>
<evidence type="ECO:0000256" key="1">
    <source>
        <dbReference type="SAM" id="Coils"/>
    </source>
</evidence>
<keyword evidence="4" id="KW-1185">Reference proteome</keyword>
<name>A0A0S4IL69_BODSA</name>
<evidence type="ECO:0000313" key="3">
    <source>
        <dbReference type="EMBL" id="CUE66002.1"/>
    </source>
</evidence>
<feature type="region of interest" description="Disordered" evidence="2">
    <location>
        <begin position="181"/>
        <end position="216"/>
    </location>
</feature>
<keyword evidence="1" id="KW-0175">Coiled coil</keyword>
<evidence type="ECO:0000313" key="4">
    <source>
        <dbReference type="Proteomes" id="UP000051952"/>
    </source>
</evidence>
<dbReference type="VEuPathDB" id="TriTrypDB:BSAL_51075"/>
<evidence type="ECO:0000256" key="2">
    <source>
        <dbReference type="SAM" id="MobiDB-lite"/>
    </source>
</evidence>
<feature type="region of interest" description="Disordered" evidence="2">
    <location>
        <begin position="302"/>
        <end position="324"/>
    </location>
</feature>
<dbReference type="Proteomes" id="UP000051952">
    <property type="component" value="Unassembled WGS sequence"/>
</dbReference>
<gene>
    <name evidence="3" type="ORF">BSAL_51075</name>
</gene>
<feature type="compositionally biased region" description="Low complexity" evidence="2">
    <location>
        <begin position="185"/>
        <end position="199"/>
    </location>
</feature>